<dbReference type="InterPro" id="IPR020282">
    <property type="entry name" value="Avpi1/C8orf4_dom"/>
</dbReference>
<evidence type="ECO:0000256" key="1">
    <source>
        <dbReference type="ARBA" id="ARBA00002403"/>
    </source>
</evidence>
<evidence type="ECO:0000256" key="3">
    <source>
        <dbReference type="ARBA" id="ARBA00023306"/>
    </source>
</evidence>
<dbReference type="EMBL" id="JANPWB010000010">
    <property type="protein sequence ID" value="KAJ1141007.1"/>
    <property type="molecule type" value="Genomic_DNA"/>
</dbReference>
<dbReference type="AlphaFoldDB" id="A0AAV7QNH1"/>
<dbReference type="PANTHER" id="PTHR14350">
    <property type="entry name" value="ARGININE VASOPRESSIN-INDUCED PROTEIN 1"/>
    <property type="match status" value="1"/>
</dbReference>
<sequence>MQLVLVCHAKRNLHIGAMQNVKCMDAKQNTTSEFTDDLGFHSAFQQSLFSSALMGTPASVVCEPSPTLQVPEPRARKKGTANIFKGMELLQIQSLFKNNGDESAEDRARIIWEYAGDRRIAEALKHLRRKRNRRLLNREPPVVHGDTVGVLSVQHFSQLCLEDGSYPVCNVKNDSDVGDDEAPPSREEKSSGTRWRPSTQRVTRNKRVSTGHDPSVYLHQIRH</sequence>
<evidence type="ECO:0000313" key="6">
    <source>
        <dbReference type="EMBL" id="KAJ1141007.1"/>
    </source>
</evidence>
<gene>
    <name evidence="6" type="ORF">NDU88_007344</name>
</gene>
<feature type="compositionally biased region" description="Polar residues" evidence="4">
    <location>
        <begin position="192"/>
        <end position="202"/>
    </location>
</feature>
<comment type="function">
    <text evidence="1">May be involved in MAP kinase activation, epithelial sodium channel (ENaC) down-regulation and cell cycling.</text>
</comment>
<evidence type="ECO:0000313" key="7">
    <source>
        <dbReference type="Proteomes" id="UP001066276"/>
    </source>
</evidence>
<reference evidence="6" key="1">
    <citation type="journal article" date="2022" name="bioRxiv">
        <title>Sequencing and chromosome-scale assembly of the giantPleurodeles waltlgenome.</title>
        <authorList>
            <person name="Brown T."/>
            <person name="Elewa A."/>
            <person name="Iarovenko S."/>
            <person name="Subramanian E."/>
            <person name="Araus A.J."/>
            <person name="Petzold A."/>
            <person name="Susuki M."/>
            <person name="Suzuki K.-i.T."/>
            <person name="Hayashi T."/>
            <person name="Toyoda A."/>
            <person name="Oliveira C."/>
            <person name="Osipova E."/>
            <person name="Leigh N.D."/>
            <person name="Simon A."/>
            <person name="Yun M.H."/>
        </authorList>
    </citation>
    <scope>NUCLEOTIDE SEQUENCE</scope>
    <source>
        <strain evidence="6">20211129_DDA</strain>
        <tissue evidence="6">Liver</tissue>
    </source>
</reference>
<organism evidence="6 7">
    <name type="scientific">Pleurodeles waltl</name>
    <name type="common">Iberian ribbed newt</name>
    <dbReference type="NCBI Taxonomy" id="8319"/>
    <lineage>
        <taxon>Eukaryota</taxon>
        <taxon>Metazoa</taxon>
        <taxon>Chordata</taxon>
        <taxon>Craniata</taxon>
        <taxon>Vertebrata</taxon>
        <taxon>Euteleostomi</taxon>
        <taxon>Amphibia</taxon>
        <taxon>Batrachia</taxon>
        <taxon>Caudata</taxon>
        <taxon>Salamandroidea</taxon>
        <taxon>Salamandridae</taxon>
        <taxon>Pleurodelinae</taxon>
        <taxon>Pleurodeles</taxon>
    </lineage>
</organism>
<dbReference type="Pfam" id="PF15063">
    <property type="entry name" value="TC1"/>
    <property type="match status" value="1"/>
</dbReference>
<protein>
    <recommendedName>
        <fullName evidence="2">Arginine vasopressin-induced protein 1</fullName>
    </recommendedName>
</protein>
<comment type="caution">
    <text evidence="6">The sequence shown here is derived from an EMBL/GenBank/DDBJ whole genome shotgun (WGS) entry which is preliminary data.</text>
</comment>
<dbReference type="Proteomes" id="UP001066276">
    <property type="component" value="Chromosome 6"/>
</dbReference>
<feature type="region of interest" description="Disordered" evidence="4">
    <location>
        <begin position="172"/>
        <end position="215"/>
    </location>
</feature>
<dbReference type="InterPro" id="IPR039579">
    <property type="entry name" value="AVPI1"/>
</dbReference>
<keyword evidence="3" id="KW-0131">Cell cycle</keyword>
<evidence type="ECO:0000256" key="4">
    <source>
        <dbReference type="SAM" id="MobiDB-lite"/>
    </source>
</evidence>
<evidence type="ECO:0000259" key="5">
    <source>
        <dbReference type="Pfam" id="PF15063"/>
    </source>
</evidence>
<evidence type="ECO:0000256" key="2">
    <source>
        <dbReference type="ARBA" id="ARBA00020697"/>
    </source>
</evidence>
<feature type="domain" description="Arginine vasopressin-induced protein 1/transcriptional and immune response regulator" evidence="5">
    <location>
        <begin position="54"/>
        <end position="128"/>
    </location>
</feature>
<keyword evidence="7" id="KW-1185">Reference proteome</keyword>
<name>A0AAV7QNH1_PLEWA</name>
<proteinExistence type="predicted"/>
<accession>A0AAV7QNH1</accession>